<comment type="caution">
    <text evidence="1">The sequence shown here is derived from an EMBL/GenBank/DDBJ whole genome shotgun (WGS) entry which is preliminary data.</text>
</comment>
<proteinExistence type="predicted"/>
<dbReference type="RefSeq" id="WP_198577291.1">
    <property type="nucleotide sequence ID" value="NZ_JADWOX010000012.1"/>
</dbReference>
<dbReference type="Proteomes" id="UP000639859">
    <property type="component" value="Unassembled WGS sequence"/>
</dbReference>
<name>A0ABS0T0H4_9CAUL</name>
<evidence type="ECO:0000313" key="2">
    <source>
        <dbReference type="Proteomes" id="UP000639859"/>
    </source>
</evidence>
<dbReference type="EMBL" id="JADWOX010000012">
    <property type="protein sequence ID" value="MBI1685391.1"/>
    <property type="molecule type" value="Genomic_DNA"/>
</dbReference>
<accession>A0ABS0T0H4</accession>
<organism evidence="1 2">
    <name type="scientific">Caulobacter hibisci</name>
    <dbReference type="NCBI Taxonomy" id="2035993"/>
    <lineage>
        <taxon>Bacteria</taxon>
        <taxon>Pseudomonadati</taxon>
        <taxon>Pseudomonadota</taxon>
        <taxon>Alphaproteobacteria</taxon>
        <taxon>Caulobacterales</taxon>
        <taxon>Caulobacteraceae</taxon>
        <taxon>Caulobacter</taxon>
    </lineage>
</organism>
<sequence>MSTKTHLKIAAAHLCETLDTRSWYDLTTGPKVQLASPLQLADGVDELKFAVPLAGHDLLDWVERHLSGRLHGKDGRLHFKVAEPADHIISADYFVEALLGSAGRIDKALRSLTKIVTGAAWTLQVEEELLEIIDGVRDGKVDAAAFAARMAQSDFAPGTPGYHHVFARNAHILIEQTRTALLRAFDHADRMMAQVRILLANEQGFYPPLKPGQEIVNSSMTSERIHGAFADGVGAVATALDLLYRVFVYLVREPFGAADLPGKLYFPYNEVGKPYRPFPTDSAAEPTDVGAADLPYALPNVAAGNFFALRAMRNDLTHNMMSGHIQPSCFVGRGTSLVAGISIRYVQAVAPDIDGDGKPLKHAYVERFYLQQRDAAVQLHDLVEELALTVDHSFQWLAHRLEQRIARAAPGGADDR</sequence>
<reference evidence="1 2" key="1">
    <citation type="submission" date="2020-11" db="EMBL/GenBank/DDBJ databases">
        <title>genome sequence of strain KACC 18849.</title>
        <authorList>
            <person name="Gao J."/>
            <person name="Zhang X."/>
        </authorList>
    </citation>
    <scope>NUCLEOTIDE SEQUENCE [LARGE SCALE GENOMIC DNA]</scope>
    <source>
        <strain evidence="1 2">KACC 18849</strain>
    </source>
</reference>
<gene>
    <name evidence="1" type="ORF">I4Q42_17105</name>
</gene>
<protein>
    <submittedName>
        <fullName evidence="1">Uncharacterized protein</fullName>
    </submittedName>
</protein>
<keyword evidence="2" id="KW-1185">Reference proteome</keyword>
<evidence type="ECO:0000313" key="1">
    <source>
        <dbReference type="EMBL" id="MBI1685391.1"/>
    </source>
</evidence>